<dbReference type="EMBL" id="BLXT01002928">
    <property type="protein sequence ID" value="GFN98966.1"/>
    <property type="molecule type" value="Genomic_DNA"/>
</dbReference>
<evidence type="ECO:0000313" key="2">
    <source>
        <dbReference type="EMBL" id="GFN98966.1"/>
    </source>
</evidence>
<protein>
    <submittedName>
        <fullName evidence="2">Uncharacterized protein</fullName>
    </submittedName>
</protein>
<proteinExistence type="predicted"/>
<reference evidence="2 3" key="1">
    <citation type="journal article" date="2021" name="Elife">
        <title>Chloroplast acquisition without the gene transfer in kleptoplastic sea slugs, Plakobranchus ocellatus.</title>
        <authorList>
            <person name="Maeda T."/>
            <person name="Takahashi S."/>
            <person name="Yoshida T."/>
            <person name="Shimamura S."/>
            <person name="Takaki Y."/>
            <person name="Nagai Y."/>
            <person name="Toyoda A."/>
            <person name="Suzuki Y."/>
            <person name="Arimoto A."/>
            <person name="Ishii H."/>
            <person name="Satoh N."/>
            <person name="Nishiyama T."/>
            <person name="Hasebe M."/>
            <person name="Maruyama T."/>
            <person name="Minagawa J."/>
            <person name="Obokata J."/>
            <person name="Shigenobu S."/>
        </authorList>
    </citation>
    <scope>NUCLEOTIDE SEQUENCE [LARGE SCALE GENOMIC DNA]</scope>
</reference>
<dbReference type="Proteomes" id="UP000735302">
    <property type="component" value="Unassembled WGS sequence"/>
</dbReference>
<gene>
    <name evidence="2" type="ORF">PoB_002547200</name>
</gene>
<dbReference type="AlphaFoldDB" id="A0AAV3ZWA2"/>
<feature type="compositionally biased region" description="Acidic residues" evidence="1">
    <location>
        <begin position="119"/>
        <end position="142"/>
    </location>
</feature>
<evidence type="ECO:0000256" key="1">
    <source>
        <dbReference type="SAM" id="MobiDB-lite"/>
    </source>
</evidence>
<feature type="region of interest" description="Disordered" evidence="1">
    <location>
        <begin position="116"/>
        <end position="142"/>
    </location>
</feature>
<keyword evidence="3" id="KW-1185">Reference proteome</keyword>
<comment type="caution">
    <text evidence="2">The sequence shown here is derived from an EMBL/GenBank/DDBJ whole genome shotgun (WGS) entry which is preliminary data.</text>
</comment>
<sequence length="142" mass="16433">MRPRHCLPVRTLINGRNVPADFRVNALDIEPPALLTFYQNMNCKRHNQMKYNISHTQHQRYYNLFGICAYDDDEMRTSVTYLSSSKQSGVPMTMRKAEKQGPVVLCSDVAEVFHKGWIDDDDDDDDDEDDEDDEDDDALKSL</sequence>
<organism evidence="2 3">
    <name type="scientific">Plakobranchus ocellatus</name>
    <dbReference type="NCBI Taxonomy" id="259542"/>
    <lineage>
        <taxon>Eukaryota</taxon>
        <taxon>Metazoa</taxon>
        <taxon>Spiralia</taxon>
        <taxon>Lophotrochozoa</taxon>
        <taxon>Mollusca</taxon>
        <taxon>Gastropoda</taxon>
        <taxon>Heterobranchia</taxon>
        <taxon>Euthyneura</taxon>
        <taxon>Panpulmonata</taxon>
        <taxon>Sacoglossa</taxon>
        <taxon>Placobranchoidea</taxon>
        <taxon>Plakobranchidae</taxon>
        <taxon>Plakobranchus</taxon>
    </lineage>
</organism>
<accession>A0AAV3ZWA2</accession>
<name>A0AAV3ZWA2_9GAST</name>
<evidence type="ECO:0000313" key="3">
    <source>
        <dbReference type="Proteomes" id="UP000735302"/>
    </source>
</evidence>